<reference evidence="1" key="2">
    <citation type="journal article" date="2022" name="New Phytol.">
        <title>Evolutionary transition to the ectomycorrhizal habit in the genomes of a hyperdiverse lineage of mushroom-forming fungi.</title>
        <authorList>
            <person name="Looney B."/>
            <person name="Miyauchi S."/>
            <person name="Morin E."/>
            <person name="Drula E."/>
            <person name="Courty P.E."/>
            <person name="Kohler A."/>
            <person name="Kuo A."/>
            <person name="LaButti K."/>
            <person name="Pangilinan J."/>
            <person name="Lipzen A."/>
            <person name="Riley R."/>
            <person name="Andreopoulos W."/>
            <person name="He G."/>
            <person name="Johnson J."/>
            <person name="Nolan M."/>
            <person name="Tritt A."/>
            <person name="Barry K.W."/>
            <person name="Grigoriev I.V."/>
            <person name="Nagy L.G."/>
            <person name="Hibbett D."/>
            <person name="Henrissat B."/>
            <person name="Matheny P.B."/>
            <person name="Labbe J."/>
            <person name="Martin F.M."/>
        </authorList>
    </citation>
    <scope>NUCLEOTIDE SEQUENCE</scope>
    <source>
        <strain evidence="1">FP105234-sp</strain>
    </source>
</reference>
<proteinExistence type="predicted"/>
<reference evidence="1" key="1">
    <citation type="submission" date="2021-02" db="EMBL/GenBank/DDBJ databases">
        <authorList>
            <consortium name="DOE Joint Genome Institute"/>
            <person name="Ahrendt S."/>
            <person name="Looney B.P."/>
            <person name="Miyauchi S."/>
            <person name="Morin E."/>
            <person name="Drula E."/>
            <person name="Courty P.E."/>
            <person name="Chicoki N."/>
            <person name="Fauchery L."/>
            <person name="Kohler A."/>
            <person name="Kuo A."/>
            <person name="Labutti K."/>
            <person name="Pangilinan J."/>
            <person name="Lipzen A."/>
            <person name="Riley R."/>
            <person name="Andreopoulos W."/>
            <person name="He G."/>
            <person name="Johnson J."/>
            <person name="Barry K.W."/>
            <person name="Grigoriev I.V."/>
            <person name="Nagy L."/>
            <person name="Hibbett D."/>
            <person name="Henrissat B."/>
            <person name="Matheny P.B."/>
            <person name="Labbe J."/>
            <person name="Martin F."/>
        </authorList>
    </citation>
    <scope>NUCLEOTIDE SEQUENCE</scope>
    <source>
        <strain evidence="1">FP105234-sp</strain>
    </source>
</reference>
<accession>A0ACB8S812</accession>
<comment type="caution">
    <text evidence="1">The sequence shown here is derived from an EMBL/GenBank/DDBJ whole genome shotgun (WGS) entry which is preliminary data.</text>
</comment>
<evidence type="ECO:0000313" key="2">
    <source>
        <dbReference type="Proteomes" id="UP000814033"/>
    </source>
</evidence>
<gene>
    <name evidence="1" type="ORF">FA95DRAFT_1553769</name>
</gene>
<protein>
    <submittedName>
        <fullName evidence="1">Uncharacterized protein</fullName>
    </submittedName>
</protein>
<dbReference type="EMBL" id="MU275847">
    <property type="protein sequence ID" value="KAI0052096.1"/>
    <property type="molecule type" value="Genomic_DNA"/>
</dbReference>
<keyword evidence="2" id="KW-1185">Reference proteome</keyword>
<sequence>MYRSYFVMQADSQQYSMWNRTRRLSTTPYLAQADTRASRQATAMANNPALAPGGDIVINMGDLSREKKQDTLFGPNIGIVPSGPAWTDSEHEKQKVLDELTPEIVKTWVEKSKESIQPTTTLQALVNLKRPTLRLSPLELHPSDDPDHVESHHHHALEFEYDCDAPKCGIFVHVILTPEQQRAENAAANRVLVYETTVDGGFARVLKLEDGATLELGRFEHREAVAAPAESTSKLVKTPSTPELPELPSQPTAPSVVETPVTDPRQERKRRFTTALNFRRRTQDRSVSGPALAVVDADASPETDVENKVAVGKDEQTEEGVRVVIRLVALDEDGKELPSANEQSTYLHVVRFGPPAAEGDDVRPWVVKVAKREATIGPHTFHLHEIYGLSSAPAHTPAPAVPVPTSPHAYPPTAPPVPTPHEDEPSSECLVCLSSPREVVLLPCRHLVACKECAVNMVEFGAGGAIVNAEEPSTTAEPPAPETAAPSAPDAPAGTSDSTTAPPATDSAEAHAEAPPAEGSPSEQPAVVPITPIPTNPRRKRRAKGWFCPVCRQPYTSLLRITTTPPVVEDKEGKRVSTSTMDHPLDPATPAPVIAQAAVPEQQQRSSRPSFFRGLSRAGRNHVEPASAV</sequence>
<organism evidence="1 2">
    <name type="scientific">Auriscalpium vulgare</name>
    <dbReference type="NCBI Taxonomy" id="40419"/>
    <lineage>
        <taxon>Eukaryota</taxon>
        <taxon>Fungi</taxon>
        <taxon>Dikarya</taxon>
        <taxon>Basidiomycota</taxon>
        <taxon>Agaricomycotina</taxon>
        <taxon>Agaricomycetes</taxon>
        <taxon>Russulales</taxon>
        <taxon>Auriscalpiaceae</taxon>
        <taxon>Auriscalpium</taxon>
    </lineage>
</organism>
<dbReference type="Proteomes" id="UP000814033">
    <property type="component" value="Unassembled WGS sequence"/>
</dbReference>
<name>A0ACB8S812_9AGAM</name>
<evidence type="ECO:0000313" key="1">
    <source>
        <dbReference type="EMBL" id="KAI0052096.1"/>
    </source>
</evidence>